<dbReference type="SUPFAM" id="SSF63825">
    <property type="entry name" value="YWTD domain"/>
    <property type="match status" value="1"/>
</dbReference>
<dbReference type="CDD" id="cd15482">
    <property type="entry name" value="Sialidase_non-viral"/>
    <property type="match status" value="2"/>
</dbReference>
<keyword evidence="3" id="KW-1185">Reference proteome</keyword>
<dbReference type="Proteomes" id="UP001165367">
    <property type="component" value="Unassembled WGS sequence"/>
</dbReference>
<organism evidence="2 3">
    <name type="scientific">Terrimonas ginsenosidimutans</name>
    <dbReference type="NCBI Taxonomy" id="2908004"/>
    <lineage>
        <taxon>Bacteria</taxon>
        <taxon>Pseudomonadati</taxon>
        <taxon>Bacteroidota</taxon>
        <taxon>Chitinophagia</taxon>
        <taxon>Chitinophagales</taxon>
        <taxon>Chitinophagaceae</taxon>
        <taxon>Terrimonas</taxon>
    </lineage>
</organism>
<accession>A0ABS9KYU9</accession>
<dbReference type="EMBL" id="JAKLTR010000021">
    <property type="protein sequence ID" value="MCG2617495.1"/>
    <property type="molecule type" value="Genomic_DNA"/>
</dbReference>
<evidence type="ECO:0000313" key="2">
    <source>
        <dbReference type="EMBL" id="MCG2617495.1"/>
    </source>
</evidence>
<feature type="chain" id="PRO_5045797943" description="Photosynthesis system II assembly factor Ycf48/Hcf136-like domain-containing protein" evidence="1">
    <location>
        <begin position="23"/>
        <end position="699"/>
    </location>
</feature>
<proteinExistence type="predicted"/>
<name>A0ABS9KYU9_9BACT</name>
<evidence type="ECO:0000256" key="1">
    <source>
        <dbReference type="SAM" id="SignalP"/>
    </source>
</evidence>
<evidence type="ECO:0008006" key="4">
    <source>
        <dbReference type="Google" id="ProtNLM"/>
    </source>
</evidence>
<sequence length="699" mass="77295">MIKRFRFILLSAALCCFADTNAQQPSSEKNLAALNYFQNWQITEVAKGGRIDAIRQLDENVVLCAARGANKGRIYISYDNGLSWSFLAQPVTVDITCIAETGNRQEFYILTGTAEVWGTKDGGKNWKHLKTLLDKNRNRERYAASYAIMYTKDGALLVTDTDSDGGHIYRSTDKGTTWNDQGAISHNALYRLERTGNGIIVNGWQGAVYKSTDDGITWNKMQQLTNAALFATEYLGVSIMLQADQSGTIFRSTNLGYVWDSVANLTDAADDFVDIGYGAAYYGTYTGKKHVYLTTNYGKTWTSLDTIPSVAGDWLDHGIRVETNDSIITLSGTTKGFMIRSAFHKKELAETLEKINGTNTRILSPVARQLNGTEIISSLVNTRALNEPEDIVIDRGFAYIPCRDGNNVAVIDYRNPRKPVVASNLMDKDILDAFSVAVYNNHLFVLSMTNNMVSVYKITDPYHPKKIGAINVGGEGSYLSTYRSNYTRLRKLVIKDGYAYVTHSSESKVYILDVRQPANPKQISSFHTGDGAFAALVHGDVLYLAGYGPGSSLVTVDVKNKINPVITSRTFDSVQLKGSCALALKGNHLFLTAYNANTVCSFDISDPLHPKLVQVLNDADMKGPGRISFYKNKAFVLNSVNNSVGVLDVSEDGTMKVNSYLQHYLLKRVYGINVDQDKLLLAGRESKSFVVVDMGKIFE</sequence>
<dbReference type="SUPFAM" id="SSF110296">
    <property type="entry name" value="Oligoxyloglucan reducing end-specific cellobiohydrolase"/>
    <property type="match status" value="1"/>
</dbReference>
<dbReference type="Gene3D" id="2.130.10.10">
    <property type="entry name" value="YVTN repeat-like/Quinoprotein amine dehydrogenase"/>
    <property type="match status" value="3"/>
</dbReference>
<feature type="signal peptide" evidence="1">
    <location>
        <begin position="1"/>
        <end position="22"/>
    </location>
</feature>
<evidence type="ECO:0000313" key="3">
    <source>
        <dbReference type="Proteomes" id="UP001165367"/>
    </source>
</evidence>
<protein>
    <recommendedName>
        <fullName evidence="4">Photosynthesis system II assembly factor Ycf48/Hcf136-like domain-containing protein</fullName>
    </recommendedName>
</protein>
<keyword evidence="1" id="KW-0732">Signal</keyword>
<reference evidence="2" key="1">
    <citation type="submission" date="2022-01" db="EMBL/GenBank/DDBJ databases">
        <authorList>
            <person name="Jo J.-H."/>
            <person name="Im W.-T."/>
        </authorList>
    </citation>
    <scope>NUCLEOTIDE SEQUENCE</scope>
    <source>
        <strain evidence="2">NA20</strain>
    </source>
</reference>
<comment type="caution">
    <text evidence="2">The sequence shown here is derived from an EMBL/GenBank/DDBJ whole genome shotgun (WGS) entry which is preliminary data.</text>
</comment>
<dbReference type="RefSeq" id="WP_237876263.1">
    <property type="nucleotide sequence ID" value="NZ_JAKLTR010000021.1"/>
</dbReference>
<dbReference type="InterPro" id="IPR015943">
    <property type="entry name" value="WD40/YVTN_repeat-like_dom_sf"/>
</dbReference>
<gene>
    <name evidence="2" type="ORF">LZZ85_24565</name>
</gene>